<gene>
    <name evidence="2" type="ORF">M622_06150</name>
</gene>
<feature type="region of interest" description="Disordered" evidence="1">
    <location>
        <begin position="28"/>
        <end position="63"/>
    </location>
</feature>
<keyword evidence="3" id="KW-1185">Reference proteome</keyword>
<evidence type="ECO:0000313" key="3">
    <source>
        <dbReference type="Proteomes" id="UP000015455"/>
    </source>
</evidence>
<proteinExistence type="predicted"/>
<feature type="compositionally biased region" description="Polar residues" evidence="1">
    <location>
        <begin position="54"/>
        <end position="63"/>
    </location>
</feature>
<organism evidence="2 3">
    <name type="scientific">Thauera terpenica 58Eu</name>
    <dbReference type="NCBI Taxonomy" id="1348657"/>
    <lineage>
        <taxon>Bacteria</taxon>
        <taxon>Pseudomonadati</taxon>
        <taxon>Pseudomonadota</taxon>
        <taxon>Betaproteobacteria</taxon>
        <taxon>Rhodocyclales</taxon>
        <taxon>Zoogloeaceae</taxon>
        <taxon>Thauera</taxon>
    </lineage>
</organism>
<dbReference type="AlphaFoldDB" id="S9ZL13"/>
<protein>
    <submittedName>
        <fullName evidence="2">Uncharacterized protein</fullName>
    </submittedName>
</protein>
<comment type="caution">
    <text evidence="2">The sequence shown here is derived from an EMBL/GenBank/DDBJ whole genome shotgun (WGS) entry which is preliminary data.</text>
</comment>
<sequence>MLPATTQADSQKDGLTMILKVAWGSAEHADASAAKERGTERAGWFRGRVRGGTPATQGFRSAD</sequence>
<name>S9ZL13_9RHOO</name>
<dbReference type="STRING" id="1348657.M622_06150"/>
<evidence type="ECO:0000256" key="1">
    <source>
        <dbReference type="SAM" id="MobiDB-lite"/>
    </source>
</evidence>
<evidence type="ECO:0000313" key="2">
    <source>
        <dbReference type="EMBL" id="EPZ14152.1"/>
    </source>
</evidence>
<accession>S9ZL13</accession>
<dbReference type="Proteomes" id="UP000015455">
    <property type="component" value="Unassembled WGS sequence"/>
</dbReference>
<reference evidence="2 3" key="1">
    <citation type="submission" date="2013-06" db="EMBL/GenBank/DDBJ databases">
        <title>Draft genome sequence of Thauera terpenica.</title>
        <authorList>
            <person name="Liu B."/>
            <person name="Frostegard A.H."/>
            <person name="Shapleigh J.P."/>
        </authorList>
    </citation>
    <scope>NUCLEOTIDE SEQUENCE [LARGE SCALE GENOMIC DNA]</scope>
    <source>
        <strain evidence="2 3">58Eu</strain>
    </source>
</reference>
<dbReference type="EMBL" id="ATJV01000092">
    <property type="protein sequence ID" value="EPZ14152.1"/>
    <property type="molecule type" value="Genomic_DNA"/>
</dbReference>
<feature type="compositionally biased region" description="Basic and acidic residues" evidence="1">
    <location>
        <begin position="28"/>
        <end position="40"/>
    </location>
</feature>